<comment type="caution">
    <text evidence="1">The sequence shown here is derived from an EMBL/GenBank/DDBJ whole genome shotgun (WGS) entry which is preliminary data.</text>
</comment>
<dbReference type="EMBL" id="QBIY01012552">
    <property type="protein sequence ID" value="RXN24007.1"/>
    <property type="molecule type" value="Genomic_DNA"/>
</dbReference>
<dbReference type="Proteomes" id="UP000290572">
    <property type="component" value="Unassembled WGS sequence"/>
</dbReference>
<evidence type="ECO:0000313" key="2">
    <source>
        <dbReference type="Proteomes" id="UP000290572"/>
    </source>
</evidence>
<sequence>MVSALSDGATVYLNKKEGFTPEFEEGVSYILQNYTLSNTYGQMYLFIGPGTLKFKTVPQELSEEAQNAARAALCPPSLSVTGVEEDIFSRGGYLSLQGQIKEMRGVRMTRTHVPILDLHLVCAEKGFDISLWRDVALTDLYVGDEVVITHLRPCILSNGRGKFHSSAYTTVKIAEGQVQEIEAQIIGVSEINDTCHFLTSDSVVYVIPQYIFAGNVDDLISRLPMRLTLKHINRRVLQIQSAKD</sequence>
<proteinExistence type="predicted"/>
<protein>
    <submittedName>
        <fullName evidence="1">Putative C-mannosyltransferase DPY19L3 isoform X1</fullName>
    </submittedName>
</protein>
<organism evidence="1 2">
    <name type="scientific">Labeo rohita</name>
    <name type="common">Indian major carp</name>
    <name type="synonym">Cyprinus rohita</name>
    <dbReference type="NCBI Taxonomy" id="84645"/>
    <lineage>
        <taxon>Eukaryota</taxon>
        <taxon>Metazoa</taxon>
        <taxon>Chordata</taxon>
        <taxon>Craniata</taxon>
        <taxon>Vertebrata</taxon>
        <taxon>Euteleostomi</taxon>
        <taxon>Actinopterygii</taxon>
        <taxon>Neopterygii</taxon>
        <taxon>Teleostei</taxon>
        <taxon>Ostariophysi</taxon>
        <taxon>Cypriniformes</taxon>
        <taxon>Cyprinidae</taxon>
        <taxon>Labeoninae</taxon>
        <taxon>Labeonini</taxon>
        <taxon>Labeo</taxon>
    </lineage>
</organism>
<keyword evidence="1" id="KW-0328">Glycosyltransferase</keyword>
<reference evidence="1 2" key="1">
    <citation type="submission" date="2018-03" db="EMBL/GenBank/DDBJ databases">
        <title>Draft genome sequence of Rohu Carp (Labeo rohita).</title>
        <authorList>
            <person name="Das P."/>
            <person name="Kushwaha B."/>
            <person name="Joshi C.G."/>
            <person name="Kumar D."/>
            <person name="Nagpure N.S."/>
            <person name="Sahoo L."/>
            <person name="Das S.P."/>
            <person name="Bit A."/>
            <person name="Patnaik S."/>
            <person name="Meher P.K."/>
            <person name="Jayasankar P."/>
            <person name="Koringa P.G."/>
            <person name="Patel N.V."/>
            <person name="Hinsu A.T."/>
            <person name="Kumar R."/>
            <person name="Pandey M."/>
            <person name="Agarwal S."/>
            <person name="Srivastava S."/>
            <person name="Singh M."/>
            <person name="Iquebal M.A."/>
            <person name="Jaiswal S."/>
            <person name="Angadi U.B."/>
            <person name="Kumar N."/>
            <person name="Raza M."/>
            <person name="Shah T.M."/>
            <person name="Rai A."/>
            <person name="Jena J.K."/>
        </authorList>
    </citation>
    <scope>NUCLEOTIDE SEQUENCE [LARGE SCALE GENOMIC DNA]</scope>
    <source>
        <strain evidence="1">DASCIFA01</strain>
        <tissue evidence="1">Testis</tissue>
    </source>
</reference>
<dbReference type="GO" id="GO:0016757">
    <property type="term" value="F:glycosyltransferase activity"/>
    <property type="evidence" value="ECO:0007669"/>
    <property type="project" value="UniProtKB-KW"/>
</dbReference>
<keyword evidence="2" id="KW-1185">Reference proteome</keyword>
<accession>A0A498N5T0</accession>
<name>A0A498N5T0_LABRO</name>
<keyword evidence="1" id="KW-0808">Transferase</keyword>
<evidence type="ECO:0000313" key="1">
    <source>
        <dbReference type="EMBL" id="RXN24007.1"/>
    </source>
</evidence>
<gene>
    <name evidence="1" type="ORF">ROHU_022442</name>
</gene>
<dbReference type="AlphaFoldDB" id="A0A498N5T0"/>